<evidence type="ECO:0000256" key="4">
    <source>
        <dbReference type="ARBA" id="ARBA00023002"/>
    </source>
</evidence>
<comment type="cofactor">
    <cofactor evidence="1">
        <name>FAD</name>
        <dbReference type="ChEBI" id="CHEBI:57692"/>
    </cofactor>
</comment>
<dbReference type="GO" id="GO:0051213">
    <property type="term" value="F:dioxygenase activity"/>
    <property type="evidence" value="ECO:0007669"/>
    <property type="project" value="UniProtKB-KW"/>
</dbReference>
<accession>A0A4Q7LFH0</accession>
<dbReference type="InterPro" id="IPR036188">
    <property type="entry name" value="FAD/NAD-bd_sf"/>
</dbReference>
<keyword evidence="2" id="KW-0285">Flavoprotein</keyword>
<dbReference type="Pfam" id="PF14759">
    <property type="entry name" value="Reductase_C"/>
    <property type="match status" value="1"/>
</dbReference>
<dbReference type="Gene3D" id="3.50.50.60">
    <property type="entry name" value="FAD/NAD(P)-binding domain"/>
    <property type="match status" value="2"/>
</dbReference>
<dbReference type="SUPFAM" id="SSF51905">
    <property type="entry name" value="FAD/NAD(P)-binding domain"/>
    <property type="match status" value="1"/>
</dbReference>
<dbReference type="PRINTS" id="PR00411">
    <property type="entry name" value="PNDRDTASEI"/>
</dbReference>
<keyword evidence="7" id="KW-0223">Dioxygenase</keyword>
<comment type="caution">
    <text evidence="7">The sequence shown here is derived from an EMBL/GenBank/DDBJ whole genome shotgun (WGS) entry which is preliminary data.</text>
</comment>
<organism evidence="7 8">
    <name type="scientific">Sphaerotilus mobilis</name>
    <dbReference type="NCBI Taxonomy" id="47994"/>
    <lineage>
        <taxon>Bacteria</taxon>
        <taxon>Pseudomonadati</taxon>
        <taxon>Pseudomonadota</taxon>
        <taxon>Betaproteobacteria</taxon>
        <taxon>Burkholderiales</taxon>
        <taxon>Sphaerotilaceae</taxon>
        <taxon>Sphaerotilus</taxon>
    </lineage>
</organism>
<dbReference type="InterPro" id="IPR050446">
    <property type="entry name" value="FAD-oxidoreductase/Apoptosis"/>
</dbReference>
<gene>
    <name evidence="7" type="ORF">EV685_2525</name>
</gene>
<dbReference type="InterPro" id="IPR028202">
    <property type="entry name" value="Reductase_C"/>
</dbReference>
<evidence type="ECO:0000313" key="8">
    <source>
        <dbReference type="Proteomes" id="UP000293433"/>
    </source>
</evidence>
<evidence type="ECO:0000256" key="2">
    <source>
        <dbReference type="ARBA" id="ARBA00022630"/>
    </source>
</evidence>
<protein>
    <submittedName>
        <fullName evidence="7">3-phenylpropionate/trans-cinnamate dioxygenase ferredoxin reductase subunit</fullName>
    </submittedName>
</protein>
<keyword evidence="3" id="KW-0274">FAD</keyword>
<dbReference type="RefSeq" id="WP_130482391.1">
    <property type="nucleotide sequence ID" value="NZ_SGWV01000010.1"/>
</dbReference>
<evidence type="ECO:0000259" key="5">
    <source>
        <dbReference type="Pfam" id="PF07992"/>
    </source>
</evidence>
<evidence type="ECO:0000256" key="3">
    <source>
        <dbReference type="ARBA" id="ARBA00022827"/>
    </source>
</evidence>
<dbReference type="InterPro" id="IPR023753">
    <property type="entry name" value="FAD/NAD-binding_dom"/>
</dbReference>
<dbReference type="SUPFAM" id="SSF55424">
    <property type="entry name" value="FAD/NAD-linked reductases, dimerisation (C-terminal) domain"/>
    <property type="match status" value="1"/>
</dbReference>
<dbReference type="Pfam" id="PF07992">
    <property type="entry name" value="Pyr_redox_2"/>
    <property type="match status" value="1"/>
</dbReference>
<dbReference type="InterPro" id="IPR016156">
    <property type="entry name" value="FAD/NAD-linked_Rdtase_dimer_sf"/>
</dbReference>
<feature type="domain" description="Reductase C-terminal" evidence="6">
    <location>
        <begin position="324"/>
        <end position="413"/>
    </location>
</feature>
<dbReference type="GO" id="GO:0005737">
    <property type="term" value="C:cytoplasm"/>
    <property type="evidence" value="ECO:0007669"/>
    <property type="project" value="TreeGrafter"/>
</dbReference>
<dbReference type="PRINTS" id="PR00368">
    <property type="entry name" value="FADPNR"/>
</dbReference>
<evidence type="ECO:0000259" key="6">
    <source>
        <dbReference type="Pfam" id="PF14759"/>
    </source>
</evidence>
<dbReference type="PANTHER" id="PTHR43557:SF2">
    <property type="entry name" value="RIESKE DOMAIN-CONTAINING PROTEIN-RELATED"/>
    <property type="match status" value="1"/>
</dbReference>
<reference evidence="7 8" key="1">
    <citation type="submission" date="2019-02" db="EMBL/GenBank/DDBJ databases">
        <title>Genomic Encyclopedia of Type Strains, Phase IV (KMG-IV): sequencing the most valuable type-strain genomes for metagenomic binning, comparative biology and taxonomic classification.</title>
        <authorList>
            <person name="Goeker M."/>
        </authorList>
    </citation>
    <scope>NUCLEOTIDE SEQUENCE [LARGE SCALE GENOMIC DNA]</scope>
    <source>
        <strain evidence="7 8">DSM 10617</strain>
    </source>
</reference>
<name>A0A4Q7LFH0_9BURK</name>
<evidence type="ECO:0000313" key="7">
    <source>
        <dbReference type="EMBL" id="RZS52904.1"/>
    </source>
</evidence>
<dbReference type="OrthoDB" id="9769238at2"/>
<proteinExistence type="predicted"/>
<feature type="domain" description="FAD/NAD(P)-binding" evidence="5">
    <location>
        <begin position="9"/>
        <end position="305"/>
    </location>
</feature>
<keyword evidence="4" id="KW-0560">Oxidoreductase</keyword>
<dbReference type="AlphaFoldDB" id="A0A4Q7LFH0"/>
<keyword evidence="8" id="KW-1185">Reference proteome</keyword>
<dbReference type="EMBL" id="SGWV01000010">
    <property type="protein sequence ID" value="RZS52904.1"/>
    <property type="molecule type" value="Genomic_DNA"/>
</dbReference>
<dbReference type="Gene3D" id="3.30.390.30">
    <property type="match status" value="1"/>
</dbReference>
<evidence type="ECO:0000256" key="1">
    <source>
        <dbReference type="ARBA" id="ARBA00001974"/>
    </source>
</evidence>
<dbReference type="GO" id="GO:0016651">
    <property type="term" value="F:oxidoreductase activity, acting on NAD(P)H"/>
    <property type="evidence" value="ECO:0007669"/>
    <property type="project" value="TreeGrafter"/>
</dbReference>
<dbReference type="Proteomes" id="UP000293433">
    <property type="component" value="Unassembled WGS sequence"/>
</dbReference>
<dbReference type="PANTHER" id="PTHR43557">
    <property type="entry name" value="APOPTOSIS-INDUCING FACTOR 1"/>
    <property type="match status" value="1"/>
</dbReference>
<sequence>MQPNTEPAMVIVGAGHVGGRAALALREAGWTGEIVLIGSESALPYERPPLSKGVLTGAQTLAQTAILTPEACDAARITHWTGTVTAIHPMARSVSLSDGRSLSYKSLLLATGGHARVLAIPGADHAAVQALRTQADAIALAPRLKAGAHVVLVGGGFIGLEVAASARAMGCRVTLLEGAPRLMGRAVPASVADRVLALHRRHGVDVRLGIVPRAFEATDGVALRIHLTDGEPLLADVVVVGIGIEPATELARGAGLRIERGIVVDRRLATSAAGVYAAGDVAEFPSPLSGLPIRQETWHNAETQARVAALNMLGGDESYRSSAWFWSDQYDWQLQVSGEPALGVTAVQRPLGDVDAELNLYLNADGRIVGVSGCGPTSVVAKELKLARTLVERGVHASAEQLADPAVKLKSLLTA</sequence>